<evidence type="ECO:0000256" key="4">
    <source>
        <dbReference type="ARBA" id="ARBA00023136"/>
    </source>
</evidence>
<dbReference type="InterPro" id="IPR050817">
    <property type="entry name" value="DjlA_DnaK_co-chaperone"/>
</dbReference>
<keyword evidence="4 6" id="KW-0472">Membrane</keyword>
<dbReference type="CDD" id="cd06257">
    <property type="entry name" value="DnaJ"/>
    <property type="match status" value="1"/>
</dbReference>
<dbReference type="PROSITE" id="PS50076">
    <property type="entry name" value="DNAJ_2"/>
    <property type="match status" value="1"/>
</dbReference>
<keyword evidence="2 6" id="KW-0812">Transmembrane</keyword>
<dbReference type="Proteomes" id="UP000653411">
    <property type="component" value="Unassembled WGS sequence"/>
</dbReference>
<dbReference type="Pfam" id="PF00226">
    <property type="entry name" value="DnaJ"/>
    <property type="match status" value="1"/>
</dbReference>
<feature type="region of interest" description="Disordered" evidence="5">
    <location>
        <begin position="102"/>
        <end position="136"/>
    </location>
</feature>
<reference evidence="8" key="2">
    <citation type="submission" date="2020-09" db="EMBL/GenBank/DDBJ databases">
        <authorList>
            <person name="Sun Q."/>
            <person name="Zhou Y."/>
        </authorList>
    </citation>
    <scope>NUCLEOTIDE SEQUENCE</scope>
    <source>
        <strain evidence="8">CGMCC 4.7110</strain>
    </source>
</reference>
<dbReference type="SUPFAM" id="SSF46565">
    <property type="entry name" value="Chaperone J-domain"/>
    <property type="match status" value="1"/>
</dbReference>
<dbReference type="SMART" id="SM00271">
    <property type="entry name" value="DnaJ"/>
    <property type="match status" value="1"/>
</dbReference>
<proteinExistence type="predicted"/>
<feature type="compositionally biased region" description="Pro residues" evidence="5">
    <location>
        <begin position="111"/>
        <end position="127"/>
    </location>
</feature>
<evidence type="ECO:0000256" key="1">
    <source>
        <dbReference type="ARBA" id="ARBA00004370"/>
    </source>
</evidence>
<dbReference type="RefSeq" id="WP_189266970.1">
    <property type="nucleotide sequence ID" value="NZ_BMML01000020.1"/>
</dbReference>
<accession>A0A917XJG6</accession>
<feature type="transmembrane region" description="Helical" evidence="6">
    <location>
        <begin position="175"/>
        <end position="197"/>
    </location>
</feature>
<dbReference type="GO" id="GO:0016020">
    <property type="term" value="C:membrane"/>
    <property type="evidence" value="ECO:0007669"/>
    <property type="project" value="UniProtKB-SubCell"/>
</dbReference>
<feature type="domain" description="J" evidence="7">
    <location>
        <begin position="13"/>
        <end position="75"/>
    </location>
</feature>
<comment type="subcellular location">
    <subcellularLocation>
        <location evidence="1">Membrane</location>
    </subcellularLocation>
</comment>
<evidence type="ECO:0000256" key="3">
    <source>
        <dbReference type="ARBA" id="ARBA00022989"/>
    </source>
</evidence>
<name>A0A917XJG6_9ACTN</name>
<evidence type="ECO:0000256" key="5">
    <source>
        <dbReference type="SAM" id="MobiDB-lite"/>
    </source>
</evidence>
<dbReference type="InterPro" id="IPR007593">
    <property type="entry name" value="CD225/Dispanin_fam"/>
</dbReference>
<dbReference type="Pfam" id="PF04505">
    <property type="entry name" value="CD225"/>
    <property type="match status" value="1"/>
</dbReference>
<dbReference type="AlphaFoldDB" id="A0A917XJG6"/>
<protein>
    <recommendedName>
        <fullName evidence="7">J domain-containing protein</fullName>
    </recommendedName>
</protein>
<dbReference type="InterPro" id="IPR001623">
    <property type="entry name" value="DnaJ_domain"/>
</dbReference>
<reference evidence="8" key="1">
    <citation type="journal article" date="2014" name="Int. J. Syst. Evol. Microbiol.">
        <title>Complete genome sequence of Corynebacterium casei LMG S-19264T (=DSM 44701T), isolated from a smear-ripened cheese.</title>
        <authorList>
            <consortium name="US DOE Joint Genome Institute (JGI-PGF)"/>
            <person name="Walter F."/>
            <person name="Albersmeier A."/>
            <person name="Kalinowski J."/>
            <person name="Ruckert C."/>
        </authorList>
    </citation>
    <scope>NUCLEOTIDE SEQUENCE</scope>
    <source>
        <strain evidence="8">CGMCC 4.7110</strain>
    </source>
</reference>
<evidence type="ECO:0000259" key="7">
    <source>
        <dbReference type="PROSITE" id="PS50076"/>
    </source>
</evidence>
<comment type="caution">
    <text evidence="8">The sequence shown here is derived from an EMBL/GenBank/DDBJ whole genome shotgun (WGS) entry which is preliminary data.</text>
</comment>
<dbReference type="EMBL" id="BMML01000020">
    <property type="protein sequence ID" value="GGN32340.1"/>
    <property type="molecule type" value="Genomic_DNA"/>
</dbReference>
<organism evidence="8 9">
    <name type="scientific">Streptomyces fuscichromogenes</name>
    <dbReference type="NCBI Taxonomy" id="1324013"/>
    <lineage>
        <taxon>Bacteria</taxon>
        <taxon>Bacillati</taxon>
        <taxon>Actinomycetota</taxon>
        <taxon>Actinomycetes</taxon>
        <taxon>Kitasatosporales</taxon>
        <taxon>Streptomycetaceae</taxon>
        <taxon>Streptomyces</taxon>
    </lineage>
</organism>
<evidence type="ECO:0000313" key="8">
    <source>
        <dbReference type="EMBL" id="GGN32340.1"/>
    </source>
</evidence>
<dbReference type="Gene3D" id="1.10.287.110">
    <property type="entry name" value="DnaJ domain"/>
    <property type="match status" value="1"/>
</dbReference>
<evidence type="ECO:0000256" key="6">
    <source>
        <dbReference type="SAM" id="Phobius"/>
    </source>
</evidence>
<dbReference type="InterPro" id="IPR036869">
    <property type="entry name" value="J_dom_sf"/>
</dbReference>
<evidence type="ECO:0000313" key="9">
    <source>
        <dbReference type="Proteomes" id="UP000653411"/>
    </source>
</evidence>
<gene>
    <name evidence="8" type="ORF">GCM10011578_070900</name>
</gene>
<evidence type="ECO:0000256" key="2">
    <source>
        <dbReference type="ARBA" id="ARBA00022692"/>
    </source>
</evidence>
<feature type="transmembrane region" description="Helical" evidence="6">
    <location>
        <begin position="224"/>
        <end position="242"/>
    </location>
</feature>
<keyword evidence="3 6" id="KW-1133">Transmembrane helix</keyword>
<sequence length="247" mass="26158">MRRRTFSELSGQDPYDILGVDRNATAEQIGRSRREALKTCHPDLSHGDVRRAALINAAHDILRDPADRAEYDRWARERQAPPASAPGAGTGTGAEDRAVWEEETVEDVAPRPAPAAGPAAGPAPGPGPVGGHGGAWQSVPHGPGAERWMPFSAPTGPQHVWHDFTPGRPVRPPSAFAAASVLALLACLPLGIAALMASSRVHTRWVTGDVVGARTASRQALRRCLYAYAVLLVYVVVLLAATRSGTP</sequence>
<keyword evidence="9" id="KW-1185">Reference proteome</keyword>
<dbReference type="PANTHER" id="PTHR24074">
    <property type="entry name" value="CO-CHAPERONE PROTEIN DJLA"/>
    <property type="match status" value="1"/>
</dbReference>